<evidence type="ECO:0000313" key="2">
    <source>
        <dbReference type="EMBL" id="GAA1431916.1"/>
    </source>
</evidence>
<gene>
    <name evidence="2" type="ORF">GCM10009601_51930</name>
</gene>
<sequence>MGVGPTVPLMVHVITARARAYVLRGDWVADCPRHGCANAEFVCDRANPRDPRSPRTVRKGSFYCSNCHEMAPIDWPDNAAEIMEVLELRPVPQTRNWFPEGHESTRLFPQGQTVEDLREENREHGVPGSREEAVG</sequence>
<evidence type="ECO:0000313" key="3">
    <source>
        <dbReference type="Proteomes" id="UP001500973"/>
    </source>
</evidence>
<protein>
    <submittedName>
        <fullName evidence="2">Uncharacterized protein</fullName>
    </submittedName>
</protein>
<accession>A0ABP4JXV7</accession>
<dbReference type="EMBL" id="BAAAIZ010000090">
    <property type="protein sequence ID" value="GAA1431916.1"/>
    <property type="molecule type" value="Genomic_DNA"/>
</dbReference>
<evidence type="ECO:0000256" key="1">
    <source>
        <dbReference type="SAM" id="MobiDB-lite"/>
    </source>
</evidence>
<dbReference type="Proteomes" id="UP001500973">
    <property type="component" value="Unassembled WGS sequence"/>
</dbReference>
<proteinExistence type="predicted"/>
<keyword evidence="3" id="KW-1185">Reference proteome</keyword>
<organism evidence="2 3">
    <name type="scientific">Streptomyces thermospinosisporus</name>
    <dbReference type="NCBI Taxonomy" id="161482"/>
    <lineage>
        <taxon>Bacteria</taxon>
        <taxon>Bacillati</taxon>
        <taxon>Actinomycetota</taxon>
        <taxon>Actinomycetes</taxon>
        <taxon>Kitasatosporales</taxon>
        <taxon>Streptomycetaceae</taxon>
        <taxon>Streptomyces</taxon>
    </lineage>
</organism>
<comment type="caution">
    <text evidence="2">The sequence shown here is derived from an EMBL/GenBank/DDBJ whole genome shotgun (WGS) entry which is preliminary data.</text>
</comment>
<name>A0ABP4JXV7_9ACTN</name>
<feature type="compositionally biased region" description="Basic and acidic residues" evidence="1">
    <location>
        <begin position="115"/>
        <end position="135"/>
    </location>
</feature>
<feature type="region of interest" description="Disordered" evidence="1">
    <location>
        <begin position="96"/>
        <end position="135"/>
    </location>
</feature>
<reference evidence="3" key="1">
    <citation type="journal article" date="2019" name="Int. J. Syst. Evol. Microbiol.">
        <title>The Global Catalogue of Microorganisms (GCM) 10K type strain sequencing project: providing services to taxonomists for standard genome sequencing and annotation.</title>
        <authorList>
            <consortium name="The Broad Institute Genomics Platform"/>
            <consortium name="The Broad Institute Genome Sequencing Center for Infectious Disease"/>
            <person name="Wu L."/>
            <person name="Ma J."/>
        </authorList>
    </citation>
    <scope>NUCLEOTIDE SEQUENCE [LARGE SCALE GENOMIC DNA]</scope>
    <source>
        <strain evidence="3">JCM 11756</strain>
    </source>
</reference>